<comment type="caution">
    <text evidence="1">The sequence shown here is derived from an EMBL/GenBank/DDBJ whole genome shotgun (WGS) entry which is preliminary data.</text>
</comment>
<keyword evidence="2" id="KW-1185">Reference proteome</keyword>
<protein>
    <submittedName>
        <fullName evidence="1">Uncharacterized protein</fullName>
    </submittedName>
</protein>
<organism evidence="1 2">
    <name type="scientific">Novipirellula herctigrandis</name>
    <dbReference type="NCBI Taxonomy" id="2527986"/>
    <lineage>
        <taxon>Bacteria</taxon>
        <taxon>Pseudomonadati</taxon>
        <taxon>Planctomycetota</taxon>
        <taxon>Planctomycetia</taxon>
        <taxon>Pirellulales</taxon>
        <taxon>Pirellulaceae</taxon>
        <taxon>Novipirellula</taxon>
    </lineage>
</organism>
<reference evidence="1 2" key="1">
    <citation type="submission" date="2019-02" db="EMBL/GenBank/DDBJ databases">
        <title>Deep-cultivation of Planctomycetes and their phenomic and genomic characterization uncovers novel biology.</title>
        <authorList>
            <person name="Wiegand S."/>
            <person name="Jogler M."/>
            <person name="Boedeker C."/>
            <person name="Pinto D."/>
            <person name="Vollmers J."/>
            <person name="Rivas-Marin E."/>
            <person name="Kohn T."/>
            <person name="Peeters S.H."/>
            <person name="Heuer A."/>
            <person name="Rast P."/>
            <person name="Oberbeckmann S."/>
            <person name="Bunk B."/>
            <person name="Jeske O."/>
            <person name="Meyerdierks A."/>
            <person name="Storesund J.E."/>
            <person name="Kallscheuer N."/>
            <person name="Luecker S."/>
            <person name="Lage O.M."/>
            <person name="Pohl T."/>
            <person name="Merkel B.J."/>
            <person name="Hornburger P."/>
            <person name="Mueller R.-W."/>
            <person name="Bruemmer F."/>
            <person name="Labrenz M."/>
            <person name="Spormann A.M."/>
            <person name="Op Den Camp H."/>
            <person name="Overmann J."/>
            <person name="Amann R."/>
            <person name="Jetten M.S.M."/>
            <person name="Mascher T."/>
            <person name="Medema M.H."/>
            <person name="Devos D.P."/>
            <person name="Kaster A.-K."/>
            <person name="Ovreas L."/>
            <person name="Rohde M."/>
            <person name="Galperin M.Y."/>
            <person name="Jogler C."/>
        </authorList>
    </citation>
    <scope>NUCLEOTIDE SEQUENCE [LARGE SCALE GENOMIC DNA]</scope>
    <source>
        <strain evidence="1 2">CA13</strain>
    </source>
</reference>
<dbReference type="EMBL" id="SJPJ01000001">
    <property type="protein sequence ID" value="TWT79801.1"/>
    <property type="molecule type" value="Genomic_DNA"/>
</dbReference>
<proteinExistence type="predicted"/>
<dbReference type="AlphaFoldDB" id="A0A5C5YZ14"/>
<sequence length="55" mass="5867">MGSVGLHASLSLEFWGLCFWGVDRVTSEAKIEVPICSEGKGGCAVNCINDVGIYF</sequence>
<evidence type="ECO:0000313" key="1">
    <source>
        <dbReference type="EMBL" id="TWT79801.1"/>
    </source>
</evidence>
<accession>A0A5C5YZ14</accession>
<evidence type="ECO:0000313" key="2">
    <source>
        <dbReference type="Proteomes" id="UP000315010"/>
    </source>
</evidence>
<name>A0A5C5YZ14_9BACT</name>
<gene>
    <name evidence="1" type="ORF">CA13_12080</name>
</gene>
<dbReference type="Proteomes" id="UP000315010">
    <property type="component" value="Unassembled WGS sequence"/>
</dbReference>